<dbReference type="PANTHER" id="PTHR22639:SF3">
    <property type="entry name" value="ZINC FINGER CCHC DOMAIN-CONTAINING PROTEIN 3"/>
    <property type="match status" value="1"/>
</dbReference>
<feature type="transmembrane region" description="Helical" evidence="3">
    <location>
        <begin position="417"/>
        <end position="437"/>
    </location>
</feature>
<dbReference type="Gene3D" id="4.10.60.10">
    <property type="entry name" value="Zinc finger, CCHC-type"/>
    <property type="match status" value="1"/>
</dbReference>
<dbReference type="OrthoDB" id="427960at2759"/>
<organism evidence="5 6">
    <name type="scientific">Stichopus japonicus</name>
    <name type="common">Sea cucumber</name>
    <dbReference type="NCBI Taxonomy" id="307972"/>
    <lineage>
        <taxon>Eukaryota</taxon>
        <taxon>Metazoa</taxon>
        <taxon>Echinodermata</taxon>
        <taxon>Eleutherozoa</taxon>
        <taxon>Echinozoa</taxon>
        <taxon>Holothuroidea</taxon>
        <taxon>Aspidochirotacea</taxon>
        <taxon>Aspidochirotida</taxon>
        <taxon>Stichopodidae</taxon>
        <taxon>Apostichopus</taxon>
    </lineage>
</organism>
<feature type="domain" description="CCHC-type" evidence="4">
    <location>
        <begin position="181"/>
        <end position="196"/>
    </location>
</feature>
<keyword evidence="1" id="KW-0863">Zinc-finger</keyword>
<proteinExistence type="predicted"/>
<name>A0A2G8K3U8_STIJA</name>
<dbReference type="InterPro" id="IPR001878">
    <property type="entry name" value="Znf_CCHC"/>
</dbReference>
<reference evidence="5 6" key="1">
    <citation type="journal article" date="2017" name="PLoS Biol.">
        <title>The sea cucumber genome provides insights into morphological evolution and visceral regeneration.</title>
        <authorList>
            <person name="Zhang X."/>
            <person name="Sun L."/>
            <person name="Yuan J."/>
            <person name="Sun Y."/>
            <person name="Gao Y."/>
            <person name="Zhang L."/>
            <person name="Li S."/>
            <person name="Dai H."/>
            <person name="Hamel J.F."/>
            <person name="Liu C."/>
            <person name="Yu Y."/>
            <person name="Liu S."/>
            <person name="Lin W."/>
            <person name="Guo K."/>
            <person name="Jin S."/>
            <person name="Xu P."/>
            <person name="Storey K.B."/>
            <person name="Huan P."/>
            <person name="Zhang T."/>
            <person name="Zhou Y."/>
            <person name="Zhang J."/>
            <person name="Lin C."/>
            <person name="Li X."/>
            <person name="Xing L."/>
            <person name="Huo D."/>
            <person name="Sun M."/>
            <person name="Wang L."/>
            <person name="Mercier A."/>
            <person name="Li F."/>
            <person name="Yang H."/>
            <person name="Xiang J."/>
        </authorList>
    </citation>
    <scope>NUCLEOTIDE SEQUENCE [LARGE SCALE GENOMIC DNA]</scope>
    <source>
        <strain evidence="5">Shaxun</strain>
        <tissue evidence="5">Muscle</tissue>
    </source>
</reference>
<accession>A0A2G8K3U8</accession>
<sequence>MSQTYVYQEVGKQMRKVPGEVDALQRKPLRGMNCFDVRFTSEAARVRGVHVLERVEGLKVTPYDSSVWVTVLHLPLDMSEQVVVRTLGRFGKVTGYEEPEFLECKGVKTGTRRVRIELKSDIPSTLWANGHRAHIAYPGQPRTCWRCGLEGHEARLCPNKRCSRCLQVGHTLAECKGDIVCNSCGKTGHLARLCPDRSYAARVATGVVEAVPVPASDTVPHDAPVIAPVSDTSAPMETFFPLSCPTSPLIELAETASLPTEAEQDKTAEMVLAEWHAAQDAACTGSSVVTPAIGDTSRAPSQPAQETLSGPDSDSPMKDCTTALLVVAKESSDWFDETKQATDLIDSSGPSTLPAAASAIPDTMVASGPVPDREVHSIKVDEDLRTLLPRKKRGNTVRGLKRPVLGKFRRSADHVECGRVFALHLLQLLLYCAVLYFPPGGCDSLCSCVFLSSFIVCCFTILSFVCFVLLPCGLATFGIMASRRDSRIVKLSFTGEQAVPPVQVFSILKSKGVVVPGEVDALQALQGRNTYDLRFTSDVARQKGVTLLSNVEGMTVTPYERSVWVTIIHVGLEVRQELVVTVLGRFGAVKAAKMCSYAQAPGVLNGHRQVRIDLKQDIPSFLFIAGHKAHVRYPGQPRTCFSSVPSPPPVSPDPEALSDGESVVIDSPEVLSDSDSGESVISEPKRATGTSWYDEMGEPSLKRSASSDDSDDMSSRARLKLTESSSS</sequence>
<feature type="domain" description="CCHC-type" evidence="4">
    <location>
        <begin position="144"/>
        <end position="159"/>
    </location>
</feature>
<evidence type="ECO:0000259" key="4">
    <source>
        <dbReference type="PROSITE" id="PS50158"/>
    </source>
</evidence>
<dbReference type="EMBL" id="MRZV01000914">
    <property type="protein sequence ID" value="PIK42678.1"/>
    <property type="molecule type" value="Genomic_DNA"/>
</dbReference>
<gene>
    <name evidence="5" type="ORF">BSL78_20475</name>
</gene>
<evidence type="ECO:0000313" key="5">
    <source>
        <dbReference type="EMBL" id="PIK42678.1"/>
    </source>
</evidence>
<feature type="transmembrane region" description="Helical" evidence="3">
    <location>
        <begin position="449"/>
        <end position="480"/>
    </location>
</feature>
<protein>
    <submittedName>
        <fullName evidence="5">Putative zinc finger CCHC domain-containing protein 3-like</fullName>
    </submittedName>
</protein>
<dbReference type="InterPro" id="IPR042509">
    <property type="entry name" value="ZCCHC3"/>
</dbReference>
<feature type="region of interest" description="Disordered" evidence="2">
    <location>
        <begin position="288"/>
        <end position="317"/>
    </location>
</feature>
<dbReference type="SMART" id="SM00343">
    <property type="entry name" value="ZnF_C2HC"/>
    <property type="match status" value="3"/>
</dbReference>
<comment type="caution">
    <text evidence="5">The sequence shown here is derived from an EMBL/GenBank/DDBJ whole genome shotgun (WGS) entry which is preliminary data.</text>
</comment>
<keyword evidence="1" id="KW-0479">Metal-binding</keyword>
<dbReference type="PANTHER" id="PTHR22639">
    <property type="entry name" value="GAG-RELATED PROTEIN"/>
    <property type="match status" value="1"/>
</dbReference>
<keyword evidence="3" id="KW-0472">Membrane</keyword>
<evidence type="ECO:0000256" key="1">
    <source>
        <dbReference type="PROSITE-ProRule" id="PRU00047"/>
    </source>
</evidence>
<keyword evidence="6" id="KW-1185">Reference proteome</keyword>
<feature type="compositionally biased region" description="Polar residues" evidence="2">
    <location>
        <begin position="298"/>
        <end position="312"/>
    </location>
</feature>
<evidence type="ECO:0000256" key="3">
    <source>
        <dbReference type="SAM" id="Phobius"/>
    </source>
</evidence>
<dbReference type="Proteomes" id="UP000230750">
    <property type="component" value="Unassembled WGS sequence"/>
</dbReference>
<evidence type="ECO:0000256" key="2">
    <source>
        <dbReference type="SAM" id="MobiDB-lite"/>
    </source>
</evidence>
<dbReference type="Pfam" id="PF00098">
    <property type="entry name" value="zf-CCHC"/>
    <property type="match status" value="1"/>
</dbReference>
<dbReference type="InterPro" id="IPR036875">
    <property type="entry name" value="Znf_CCHC_sf"/>
</dbReference>
<dbReference type="GO" id="GO:0003723">
    <property type="term" value="F:RNA binding"/>
    <property type="evidence" value="ECO:0007669"/>
    <property type="project" value="InterPro"/>
</dbReference>
<dbReference type="GO" id="GO:0008270">
    <property type="term" value="F:zinc ion binding"/>
    <property type="evidence" value="ECO:0007669"/>
    <property type="project" value="UniProtKB-KW"/>
</dbReference>
<dbReference type="PROSITE" id="PS50158">
    <property type="entry name" value="ZF_CCHC"/>
    <property type="match status" value="2"/>
</dbReference>
<feature type="region of interest" description="Disordered" evidence="2">
    <location>
        <begin position="639"/>
        <end position="727"/>
    </location>
</feature>
<keyword evidence="3" id="KW-0812">Transmembrane</keyword>
<keyword evidence="1" id="KW-0862">Zinc</keyword>
<dbReference type="AlphaFoldDB" id="A0A2G8K3U8"/>
<dbReference type="SUPFAM" id="SSF57756">
    <property type="entry name" value="Retrovirus zinc finger-like domains"/>
    <property type="match status" value="1"/>
</dbReference>
<dbReference type="GO" id="GO:0002218">
    <property type="term" value="P:activation of innate immune response"/>
    <property type="evidence" value="ECO:0007669"/>
    <property type="project" value="InterPro"/>
</dbReference>
<keyword evidence="3" id="KW-1133">Transmembrane helix</keyword>
<evidence type="ECO:0000313" key="6">
    <source>
        <dbReference type="Proteomes" id="UP000230750"/>
    </source>
</evidence>
<dbReference type="GO" id="GO:0003690">
    <property type="term" value="F:double-stranded DNA binding"/>
    <property type="evidence" value="ECO:0007669"/>
    <property type="project" value="InterPro"/>
</dbReference>